<dbReference type="PANTHER" id="PTHR16301:SF20">
    <property type="entry name" value="IMPACT FAMILY MEMBER YIGZ"/>
    <property type="match status" value="1"/>
</dbReference>
<dbReference type="InterPro" id="IPR023582">
    <property type="entry name" value="Impact"/>
</dbReference>
<evidence type="ECO:0000259" key="2">
    <source>
        <dbReference type="Pfam" id="PF01205"/>
    </source>
</evidence>
<dbReference type="InterPro" id="IPR036956">
    <property type="entry name" value="Impact_N_sf"/>
</dbReference>
<comment type="similarity">
    <text evidence="1">Belongs to the IMPACT family.</text>
</comment>
<accession>A0A238V858</accession>
<organism evidence="3 4">
    <name type="scientific">Lutibacter flavus</name>
    <dbReference type="NCBI Taxonomy" id="691689"/>
    <lineage>
        <taxon>Bacteria</taxon>
        <taxon>Pseudomonadati</taxon>
        <taxon>Bacteroidota</taxon>
        <taxon>Flavobacteriia</taxon>
        <taxon>Flavobacteriales</taxon>
        <taxon>Flavobacteriaceae</taxon>
        <taxon>Lutibacter</taxon>
    </lineage>
</organism>
<reference evidence="4" key="1">
    <citation type="submission" date="2017-06" db="EMBL/GenBank/DDBJ databases">
        <authorList>
            <person name="Varghese N."/>
            <person name="Submissions S."/>
        </authorList>
    </citation>
    <scope>NUCLEOTIDE SEQUENCE [LARGE SCALE GENOMIC DNA]</scope>
    <source>
        <strain evidence="4">DSM 27993</strain>
    </source>
</reference>
<dbReference type="AlphaFoldDB" id="A0A238V858"/>
<dbReference type="InterPro" id="IPR001498">
    <property type="entry name" value="Impact_N"/>
</dbReference>
<evidence type="ECO:0000313" key="4">
    <source>
        <dbReference type="Proteomes" id="UP000198412"/>
    </source>
</evidence>
<name>A0A238V858_9FLAO</name>
<sequence length="217" mass="25272">MEWFDIFVDSNFFMTSEKDTYKTIEITKGDVLFKDKGSKFIGYVFPITFEEDVKECIDGLKKKHHAARHWCYAWRLGIEEIRYRANDDGEPNNSAGQPIYGQILSKELSNILVVVVRYFGGTKLGVGGLINAYKTAAKLILDEAIIVEKTIDIHFQVIFEYQHMNKVMRVIKENNLDILQQKMELNCDFIISVRKMNSQKVKKKFEDLRCLKIKEIT</sequence>
<dbReference type="Proteomes" id="UP000198412">
    <property type="component" value="Unassembled WGS sequence"/>
</dbReference>
<evidence type="ECO:0000256" key="1">
    <source>
        <dbReference type="ARBA" id="ARBA00007665"/>
    </source>
</evidence>
<feature type="domain" description="Impact N-terminal" evidence="2">
    <location>
        <begin position="36"/>
        <end position="140"/>
    </location>
</feature>
<dbReference type="PANTHER" id="PTHR16301">
    <property type="entry name" value="IMPACT-RELATED"/>
    <property type="match status" value="1"/>
</dbReference>
<dbReference type="EMBL" id="FZNX01000001">
    <property type="protein sequence ID" value="SNR30284.1"/>
    <property type="molecule type" value="Genomic_DNA"/>
</dbReference>
<proteinExistence type="inferred from homology"/>
<dbReference type="InterPro" id="IPR020568">
    <property type="entry name" value="Ribosomal_Su5_D2-typ_SF"/>
</dbReference>
<gene>
    <name evidence="3" type="ORF">SAMN04488111_0063</name>
</gene>
<dbReference type="GO" id="GO:0006446">
    <property type="term" value="P:regulation of translational initiation"/>
    <property type="evidence" value="ECO:0007669"/>
    <property type="project" value="TreeGrafter"/>
</dbReference>
<protein>
    <submittedName>
        <fullName evidence="3">Uncharacterized protein, YigZ family</fullName>
    </submittedName>
</protein>
<evidence type="ECO:0000313" key="3">
    <source>
        <dbReference type="EMBL" id="SNR30284.1"/>
    </source>
</evidence>
<keyword evidence="4" id="KW-1185">Reference proteome</keyword>
<dbReference type="Gene3D" id="3.30.230.30">
    <property type="entry name" value="Impact, N-terminal domain"/>
    <property type="match status" value="1"/>
</dbReference>
<dbReference type="GO" id="GO:0005737">
    <property type="term" value="C:cytoplasm"/>
    <property type="evidence" value="ECO:0007669"/>
    <property type="project" value="TreeGrafter"/>
</dbReference>
<dbReference type="Pfam" id="PF01205">
    <property type="entry name" value="Impact_N"/>
    <property type="match status" value="1"/>
</dbReference>
<dbReference type="SUPFAM" id="SSF54211">
    <property type="entry name" value="Ribosomal protein S5 domain 2-like"/>
    <property type="match status" value="1"/>
</dbReference>